<dbReference type="Gene3D" id="3.30.70.1900">
    <property type="match status" value="1"/>
</dbReference>
<dbReference type="RefSeq" id="WP_206708797.1">
    <property type="nucleotide sequence ID" value="NZ_CP059066.1"/>
</dbReference>
<dbReference type="EMBL" id="CP059066">
    <property type="protein sequence ID" value="QSQ08591.1"/>
    <property type="molecule type" value="Genomic_DNA"/>
</dbReference>
<sequence>MQNIILTLIPQSGEPLNTNMSTMFHGLLMEFADSEYAGLMHRQGLKPYSQYICRGKNKKEWHWHIKTLTDEAFNKLAAPLFHGTADCLELKKKNIALKIKKKELGERLTVEDLVQKFYINGNANRRIKIRFITPCAFKTSGRYEFFPHIPLIYQSLMNKFDCFSESVSVKDNDALRHLCENTRITDYRLKSSRFNLEGIKIPSFLGEIIFRIEGPETLVNLANLLIYYGLWAGLGIKTTLGMGGIDVE</sequence>
<feature type="domain" description="CRISPR-associated protein Cas6 C-terminal" evidence="1">
    <location>
        <begin position="129"/>
        <end position="244"/>
    </location>
</feature>
<evidence type="ECO:0000313" key="2">
    <source>
        <dbReference type="EMBL" id="QSQ08591.1"/>
    </source>
</evidence>
<dbReference type="Pfam" id="PF10040">
    <property type="entry name" value="CRISPR_Cas6"/>
    <property type="match status" value="1"/>
</dbReference>
<dbReference type="EC" id="3.1.-.-" evidence="2"/>
<dbReference type="AlphaFoldDB" id="A0A8A0RJH1"/>
<dbReference type="Proteomes" id="UP000662904">
    <property type="component" value="Chromosome"/>
</dbReference>
<reference evidence="2" key="1">
    <citation type="submission" date="2020-07" db="EMBL/GenBank/DDBJ databases">
        <title>Koleobacter methoxysyntrophicus gen. nov., sp. nov., a novel anaerobic bacterium isolated from deep subsurface oil field and proposal of Koleobacterales ord. nov. in the phylum Firmicutes.</title>
        <authorList>
            <person name="Sakamoto S."/>
            <person name="Tamaki H."/>
        </authorList>
    </citation>
    <scope>NUCLEOTIDE SEQUENCE</scope>
    <source>
        <strain evidence="2">NRmbB1</strain>
    </source>
</reference>
<evidence type="ECO:0000259" key="1">
    <source>
        <dbReference type="Pfam" id="PF10040"/>
    </source>
</evidence>
<dbReference type="CDD" id="cd21141">
    <property type="entry name" value="Cas6_III-like"/>
    <property type="match status" value="1"/>
</dbReference>
<organism evidence="2 3">
    <name type="scientific">Koleobacter methoxysyntrophicus</name>
    <dbReference type="NCBI Taxonomy" id="2751313"/>
    <lineage>
        <taxon>Bacteria</taxon>
        <taxon>Bacillati</taxon>
        <taxon>Bacillota</taxon>
        <taxon>Clostridia</taxon>
        <taxon>Koleobacterales</taxon>
        <taxon>Koleobacteraceae</taxon>
        <taxon>Koleobacter</taxon>
    </lineage>
</organism>
<dbReference type="InterPro" id="IPR019267">
    <property type="entry name" value="CRISPR-assoc_Cas6_C"/>
</dbReference>
<keyword evidence="2" id="KW-0378">Hydrolase</keyword>
<accession>A0A8A0RJH1</accession>
<name>A0A8A0RJH1_9FIRM</name>
<proteinExistence type="predicted"/>
<protein>
    <submittedName>
        <fullName evidence="2">CRISPR-associated endoribonuclease Cas6</fullName>
        <ecNumber evidence="2">3.1.-.-</ecNumber>
    </submittedName>
</protein>
<evidence type="ECO:0000313" key="3">
    <source>
        <dbReference type="Proteomes" id="UP000662904"/>
    </source>
</evidence>
<dbReference type="GO" id="GO:0016787">
    <property type="term" value="F:hydrolase activity"/>
    <property type="evidence" value="ECO:0007669"/>
    <property type="project" value="UniProtKB-KW"/>
</dbReference>
<keyword evidence="3" id="KW-1185">Reference proteome</keyword>
<dbReference type="KEGG" id="kme:H0A61_00924"/>
<gene>
    <name evidence="2" type="primary">cas6</name>
    <name evidence="2" type="ORF">H0A61_00924</name>
</gene>